<keyword evidence="4" id="KW-0808">Transferase</keyword>
<evidence type="ECO:0000256" key="2">
    <source>
        <dbReference type="ARBA" id="ARBA00012438"/>
    </source>
</evidence>
<evidence type="ECO:0000313" key="8">
    <source>
        <dbReference type="EMBL" id="MFD0998615.1"/>
    </source>
</evidence>
<dbReference type="InterPro" id="IPR005467">
    <property type="entry name" value="His_kinase_dom"/>
</dbReference>
<keyword evidence="5 8" id="KW-0418">Kinase</keyword>
<keyword evidence="3" id="KW-0597">Phosphoprotein</keyword>
<dbReference type="PROSITE" id="PS50109">
    <property type="entry name" value="HIS_KIN"/>
    <property type="match status" value="1"/>
</dbReference>
<dbReference type="Gene3D" id="3.30.565.10">
    <property type="entry name" value="Histidine kinase-like ATPase, C-terminal domain"/>
    <property type="match status" value="1"/>
</dbReference>
<dbReference type="SUPFAM" id="SSF55874">
    <property type="entry name" value="ATPase domain of HSP90 chaperone/DNA topoisomerase II/histidine kinase"/>
    <property type="match status" value="1"/>
</dbReference>
<dbReference type="EC" id="2.7.13.3" evidence="2"/>
<proteinExistence type="predicted"/>
<dbReference type="SMART" id="SM00387">
    <property type="entry name" value="HATPase_c"/>
    <property type="match status" value="1"/>
</dbReference>
<feature type="domain" description="Histidine kinase" evidence="7">
    <location>
        <begin position="28"/>
        <end position="240"/>
    </location>
</feature>
<evidence type="ECO:0000256" key="5">
    <source>
        <dbReference type="ARBA" id="ARBA00022777"/>
    </source>
</evidence>
<protein>
    <recommendedName>
        <fullName evidence="2">histidine kinase</fullName>
        <ecNumber evidence="2">2.7.13.3</ecNumber>
    </recommendedName>
</protein>
<comment type="catalytic activity">
    <reaction evidence="1">
        <text>ATP + protein L-histidine = ADP + protein N-phospho-L-histidine.</text>
        <dbReference type="EC" id="2.7.13.3"/>
    </reaction>
</comment>
<dbReference type="InterPro" id="IPR003594">
    <property type="entry name" value="HATPase_dom"/>
</dbReference>
<dbReference type="Pfam" id="PF02518">
    <property type="entry name" value="HATPase_c"/>
    <property type="match status" value="1"/>
</dbReference>
<dbReference type="RefSeq" id="WP_377575600.1">
    <property type="nucleotide sequence ID" value="NZ_JBHTKA010000001.1"/>
</dbReference>
<evidence type="ECO:0000256" key="6">
    <source>
        <dbReference type="ARBA" id="ARBA00023012"/>
    </source>
</evidence>
<evidence type="ECO:0000256" key="1">
    <source>
        <dbReference type="ARBA" id="ARBA00000085"/>
    </source>
</evidence>
<dbReference type="Proteomes" id="UP001597112">
    <property type="component" value="Unassembled WGS sequence"/>
</dbReference>
<reference evidence="9" key="1">
    <citation type="journal article" date="2019" name="Int. J. Syst. Evol. Microbiol.">
        <title>The Global Catalogue of Microorganisms (GCM) 10K type strain sequencing project: providing services to taxonomists for standard genome sequencing and annotation.</title>
        <authorList>
            <consortium name="The Broad Institute Genomics Platform"/>
            <consortium name="The Broad Institute Genome Sequencing Center for Infectious Disease"/>
            <person name="Wu L."/>
            <person name="Ma J."/>
        </authorList>
    </citation>
    <scope>NUCLEOTIDE SEQUENCE [LARGE SCALE GENOMIC DNA]</scope>
    <source>
        <strain evidence="9">CCUG 58938</strain>
    </source>
</reference>
<dbReference type="Pfam" id="PF00512">
    <property type="entry name" value="HisKA"/>
    <property type="match status" value="1"/>
</dbReference>
<organism evidence="8 9">
    <name type="scientific">Ohtaekwangia kribbensis</name>
    <dbReference type="NCBI Taxonomy" id="688913"/>
    <lineage>
        <taxon>Bacteria</taxon>
        <taxon>Pseudomonadati</taxon>
        <taxon>Bacteroidota</taxon>
        <taxon>Cytophagia</taxon>
        <taxon>Cytophagales</taxon>
        <taxon>Fulvivirgaceae</taxon>
        <taxon>Ohtaekwangia</taxon>
    </lineage>
</organism>
<evidence type="ECO:0000256" key="3">
    <source>
        <dbReference type="ARBA" id="ARBA00022553"/>
    </source>
</evidence>
<evidence type="ECO:0000256" key="4">
    <source>
        <dbReference type="ARBA" id="ARBA00022679"/>
    </source>
</evidence>
<dbReference type="PRINTS" id="PR00344">
    <property type="entry name" value="BCTRLSENSOR"/>
</dbReference>
<evidence type="ECO:0000313" key="9">
    <source>
        <dbReference type="Proteomes" id="UP001597112"/>
    </source>
</evidence>
<dbReference type="GO" id="GO:0016301">
    <property type="term" value="F:kinase activity"/>
    <property type="evidence" value="ECO:0007669"/>
    <property type="project" value="UniProtKB-KW"/>
</dbReference>
<dbReference type="InterPro" id="IPR004358">
    <property type="entry name" value="Sig_transdc_His_kin-like_C"/>
</dbReference>
<keyword evidence="9" id="KW-1185">Reference proteome</keyword>
<dbReference type="InterPro" id="IPR036890">
    <property type="entry name" value="HATPase_C_sf"/>
</dbReference>
<dbReference type="InterPro" id="IPR003661">
    <property type="entry name" value="HisK_dim/P_dom"/>
</dbReference>
<comment type="caution">
    <text evidence="8">The sequence shown here is derived from an EMBL/GenBank/DDBJ whole genome shotgun (WGS) entry which is preliminary data.</text>
</comment>
<dbReference type="SUPFAM" id="SSF47384">
    <property type="entry name" value="Homodimeric domain of signal transducing histidine kinase"/>
    <property type="match status" value="1"/>
</dbReference>
<sequence>MGEQKRTDTSIAQELAKAKNVIDKFLYGCSHTMRGPLKSISGLIKLLQNPEATEDPYKHLELIQKTVNKMETILNDLEQFLVNSRRDLVIESVSMSKTIDLILERYSREAESKNIRFSKSITQTVPLFTDVERLNLILIQLISNALVFNDSEKADKHIDIFVRVNENGCHIKVLDNGIGMSSDIQKNIFQLFFRGAQQSQGAGIGLYVVNEVLRKMGGSITVTSEEGCGSSFFVWIPNLKS</sequence>
<accession>A0ABW3JY24</accession>
<dbReference type="Gene3D" id="1.10.287.130">
    <property type="match status" value="1"/>
</dbReference>
<dbReference type="SMART" id="SM00388">
    <property type="entry name" value="HisKA"/>
    <property type="match status" value="1"/>
</dbReference>
<dbReference type="PANTHER" id="PTHR43711:SF26">
    <property type="entry name" value="SENSOR HISTIDINE KINASE RCSC"/>
    <property type="match status" value="1"/>
</dbReference>
<evidence type="ECO:0000259" key="7">
    <source>
        <dbReference type="PROSITE" id="PS50109"/>
    </source>
</evidence>
<gene>
    <name evidence="8" type="ORF">ACFQ21_04825</name>
</gene>
<dbReference type="InterPro" id="IPR036097">
    <property type="entry name" value="HisK_dim/P_sf"/>
</dbReference>
<dbReference type="InterPro" id="IPR050736">
    <property type="entry name" value="Sensor_HK_Regulatory"/>
</dbReference>
<name>A0ABW3JY24_9BACT</name>
<keyword evidence="6" id="KW-0902">Two-component regulatory system</keyword>
<dbReference type="PANTHER" id="PTHR43711">
    <property type="entry name" value="TWO-COMPONENT HISTIDINE KINASE"/>
    <property type="match status" value="1"/>
</dbReference>
<dbReference type="EMBL" id="JBHTKA010000001">
    <property type="protein sequence ID" value="MFD0998615.1"/>
    <property type="molecule type" value="Genomic_DNA"/>
</dbReference>